<dbReference type="PANTHER" id="PTHR31232">
    <property type="match status" value="1"/>
</dbReference>
<evidence type="ECO:0000256" key="6">
    <source>
        <dbReference type="RuleBase" id="RU367044"/>
    </source>
</evidence>
<name>A0ABR2EEJ9_9ROSI</name>
<keyword evidence="4 6" id="KW-0964">Secreted</keyword>
<keyword evidence="5 6" id="KW-0732">Signal</keyword>
<organism evidence="7 8">
    <name type="scientific">Hibiscus sabdariffa</name>
    <name type="common">roselle</name>
    <dbReference type="NCBI Taxonomy" id="183260"/>
    <lineage>
        <taxon>Eukaryota</taxon>
        <taxon>Viridiplantae</taxon>
        <taxon>Streptophyta</taxon>
        <taxon>Embryophyta</taxon>
        <taxon>Tracheophyta</taxon>
        <taxon>Spermatophyta</taxon>
        <taxon>Magnoliopsida</taxon>
        <taxon>eudicotyledons</taxon>
        <taxon>Gunneridae</taxon>
        <taxon>Pentapetalae</taxon>
        <taxon>rosids</taxon>
        <taxon>malvids</taxon>
        <taxon>Malvales</taxon>
        <taxon>Malvaceae</taxon>
        <taxon>Malvoideae</taxon>
        <taxon>Hibiscus</taxon>
    </lineage>
</organism>
<evidence type="ECO:0000256" key="5">
    <source>
        <dbReference type="ARBA" id="ARBA00022729"/>
    </source>
</evidence>
<feature type="chain" id="PRO_5044974588" description="S-protein homolog" evidence="6">
    <location>
        <begin position="26"/>
        <end position="219"/>
    </location>
</feature>
<reference evidence="7 8" key="1">
    <citation type="journal article" date="2024" name="G3 (Bethesda)">
        <title>Genome assembly of Hibiscus sabdariffa L. provides insights into metabolisms of medicinal natural products.</title>
        <authorList>
            <person name="Kim T."/>
        </authorList>
    </citation>
    <scope>NUCLEOTIDE SEQUENCE [LARGE SCALE GENOMIC DNA]</scope>
    <source>
        <strain evidence="7">TK-2024</strain>
        <tissue evidence="7">Old leaves</tissue>
    </source>
</reference>
<evidence type="ECO:0000313" key="7">
    <source>
        <dbReference type="EMBL" id="KAK8558945.1"/>
    </source>
</evidence>
<proteinExistence type="inferred from homology"/>
<evidence type="ECO:0000256" key="4">
    <source>
        <dbReference type="ARBA" id="ARBA00022525"/>
    </source>
</evidence>
<evidence type="ECO:0000256" key="3">
    <source>
        <dbReference type="ARBA" id="ARBA00022471"/>
    </source>
</evidence>
<dbReference type="Pfam" id="PF05938">
    <property type="entry name" value="Self-incomp_S1"/>
    <property type="match status" value="1"/>
</dbReference>
<sequence>MTNLKGIALPFLLAFSLMHFPFSESAWFINYHIHIRNDLPLFKTPPETPNLFLDCKSKGKDVGDKLMLARQDYTWDTKINFARSTHFYCNARWVDHKEITFDAFKAKRDESRCRKYHNSCMWSVRSDGIYFSNNNATWQNEYPWPTFLVQQLKPTLGLNPTLLNQSLHKVLPLLARVSNPLETMAATTQRRPKAAYTVASTINTSYLPNSNHVINESRQ</sequence>
<accession>A0ABR2EEJ9</accession>
<gene>
    <name evidence="7" type="ORF">V6N12_042234</name>
</gene>
<dbReference type="Proteomes" id="UP001472677">
    <property type="component" value="Unassembled WGS sequence"/>
</dbReference>
<dbReference type="InterPro" id="IPR010264">
    <property type="entry name" value="Self-incomp_S1"/>
</dbReference>
<evidence type="ECO:0000313" key="8">
    <source>
        <dbReference type="Proteomes" id="UP001472677"/>
    </source>
</evidence>
<dbReference type="EMBL" id="JBBPBM010000015">
    <property type="protein sequence ID" value="KAK8558945.1"/>
    <property type="molecule type" value="Genomic_DNA"/>
</dbReference>
<evidence type="ECO:0000256" key="1">
    <source>
        <dbReference type="ARBA" id="ARBA00004613"/>
    </source>
</evidence>
<dbReference type="PANTHER" id="PTHR31232:SF164">
    <property type="entry name" value="S-PROTEIN HOMOLOG"/>
    <property type="match status" value="1"/>
</dbReference>
<keyword evidence="8" id="KW-1185">Reference proteome</keyword>
<keyword evidence="3 6" id="KW-0713">Self-incompatibility</keyword>
<feature type="signal peptide" evidence="6">
    <location>
        <begin position="1"/>
        <end position="25"/>
    </location>
</feature>
<protein>
    <recommendedName>
        <fullName evidence="6">S-protein homolog</fullName>
    </recommendedName>
</protein>
<evidence type="ECO:0000256" key="2">
    <source>
        <dbReference type="ARBA" id="ARBA00005581"/>
    </source>
</evidence>
<comment type="subcellular location">
    <subcellularLocation>
        <location evidence="1 6">Secreted</location>
    </subcellularLocation>
</comment>
<comment type="similarity">
    <text evidence="2 6">Belongs to the plant self-incompatibility (S1) protein family.</text>
</comment>
<comment type="caution">
    <text evidence="7">The sequence shown here is derived from an EMBL/GenBank/DDBJ whole genome shotgun (WGS) entry which is preliminary data.</text>
</comment>